<evidence type="ECO:0000313" key="3">
    <source>
        <dbReference type="Proteomes" id="UP000602260"/>
    </source>
</evidence>
<name>A0A8J6IWZ8_9FIRM</name>
<dbReference type="Pfam" id="PF14277">
    <property type="entry name" value="DUF4364"/>
    <property type="match status" value="1"/>
</dbReference>
<comment type="caution">
    <text evidence="2">The sequence shown here is derived from an EMBL/GenBank/DDBJ whole genome shotgun (WGS) entry which is preliminary data.</text>
</comment>
<dbReference type="InterPro" id="IPR025374">
    <property type="entry name" value="DUF4364"/>
</dbReference>
<evidence type="ECO:0000256" key="1">
    <source>
        <dbReference type="SAM" id="MobiDB-lite"/>
    </source>
</evidence>
<dbReference type="RefSeq" id="WP_186877354.1">
    <property type="nucleotide sequence ID" value="NZ_JACOPN010000001.1"/>
</dbReference>
<organism evidence="2 3">
    <name type="scientific">Flintibacter faecis</name>
    <dbReference type="NCBI Taxonomy" id="2763047"/>
    <lineage>
        <taxon>Bacteria</taxon>
        <taxon>Bacillati</taxon>
        <taxon>Bacillota</taxon>
        <taxon>Clostridia</taxon>
        <taxon>Eubacteriales</taxon>
        <taxon>Flintibacter</taxon>
    </lineage>
</organism>
<accession>A0A8J6IWZ8</accession>
<dbReference type="Proteomes" id="UP000602260">
    <property type="component" value="Unassembled WGS sequence"/>
</dbReference>
<dbReference type="AlphaFoldDB" id="A0A8J6IWZ8"/>
<protein>
    <submittedName>
        <fullName evidence="2">DUF4364 family protein</fullName>
    </submittedName>
</protein>
<gene>
    <name evidence="2" type="ORF">H8S55_00440</name>
</gene>
<dbReference type="EMBL" id="JACOPN010000001">
    <property type="protein sequence ID" value="MBC5715810.1"/>
    <property type="molecule type" value="Genomic_DNA"/>
</dbReference>
<sequence length="194" mass="21885">MPMGFIQSELDLKLLVLYIMSRVAGPVTFLQLLELALCDEGVDYFSLTEAVGHMVETGQLERDEEQHYSITDKGRRNSEICESSLPYSVRMHCDENLVRVNDAIRRQAQVQADVSDNEDGTCTLHLRLDDVGTPLLQLELLTPSRPQAAAMAHRFQSDPTALYYHIVTLLTKPAEAKPGDDTKDTKKETDYEKK</sequence>
<evidence type="ECO:0000313" key="2">
    <source>
        <dbReference type="EMBL" id="MBC5715810.1"/>
    </source>
</evidence>
<keyword evidence="3" id="KW-1185">Reference proteome</keyword>
<proteinExistence type="predicted"/>
<reference evidence="2" key="1">
    <citation type="submission" date="2020-08" db="EMBL/GenBank/DDBJ databases">
        <title>Genome public.</title>
        <authorList>
            <person name="Liu C."/>
            <person name="Sun Q."/>
        </authorList>
    </citation>
    <scope>NUCLEOTIDE SEQUENCE</scope>
    <source>
        <strain evidence="2">BX5</strain>
    </source>
</reference>
<feature type="region of interest" description="Disordered" evidence="1">
    <location>
        <begin position="174"/>
        <end position="194"/>
    </location>
</feature>